<feature type="compositionally biased region" description="Polar residues" evidence="1">
    <location>
        <begin position="226"/>
        <end position="237"/>
    </location>
</feature>
<dbReference type="EMBL" id="KB469296">
    <property type="protein sequence ID" value="EPQ60864.1"/>
    <property type="molecule type" value="Genomic_DNA"/>
</dbReference>
<feature type="region of interest" description="Disordered" evidence="1">
    <location>
        <begin position="302"/>
        <end position="322"/>
    </location>
</feature>
<dbReference type="STRING" id="670483.S7S4L2"/>
<dbReference type="RefSeq" id="XP_007861176.1">
    <property type="nucleotide sequence ID" value="XM_007862985.1"/>
</dbReference>
<accession>S7S4L2</accession>
<feature type="region of interest" description="Disordered" evidence="1">
    <location>
        <begin position="260"/>
        <end position="289"/>
    </location>
</feature>
<dbReference type="Proteomes" id="UP000030669">
    <property type="component" value="Unassembled WGS sequence"/>
</dbReference>
<protein>
    <submittedName>
        <fullName evidence="2">Uncharacterized protein</fullName>
    </submittedName>
</protein>
<dbReference type="AlphaFoldDB" id="S7S4L2"/>
<dbReference type="OrthoDB" id="3269550at2759"/>
<dbReference type="OMA" id="WPELNPI"/>
<name>S7S4L2_GLOTA</name>
<feature type="compositionally biased region" description="Low complexity" evidence="1">
    <location>
        <begin position="525"/>
        <end position="534"/>
    </location>
</feature>
<feature type="compositionally biased region" description="Polar residues" evidence="1">
    <location>
        <begin position="436"/>
        <end position="453"/>
    </location>
</feature>
<evidence type="ECO:0000313" key="3">
    <source>
        <dbReference type="Proteomes" id="UP000030669"/>
    </source>
</evidence>
<dbReference type="KEGG" id="gtr:GLOTRDRAFT_135469"/>
<dbReference type="eggNOG" id="ENOG502T2FF">
    <property type="taxonomic scope" value="Eukaryota"/>
</dbReference>
<feature type="compositionally biased region" description="Polar residues" evidence="1">
    <location>
        <begin position="163"/>
        <end position="192"/>
    </location>
</feature>
<reference evidence="2 3" key="1">
    <citation type="journal article" date="2012" name="Science">
        <title>The Paleozoic origin of enzymatic lignin decomposition reconstructed from 31 fungal genomes.</title>
        <authorList>
            <person name="Floudas D."/>
            <person name="Binder M."/>
            <person name="Riley R."/>
            <person name="Barry K."/>
            <person name="Blanchette R.A."/>
            <person name="Henrissat B."/>
            <person name="Martinez A.T."/>
            <person name="Otillar R."/>
            <person name="Spatafora J.W."/>
            <person name="Yadav J.S."/>
            <person name="Aerts A."/>
            <person name="Benoit I."/>
            <person name="Boyd A."/>
            <person name="Carlson A."/>
            <person name="Copeland A."/>
            <person name="Coutinho P.M."/>
            <person name="de Vries R.P."/>
            <person name="Ferreira P."/>
            <person name="Findley K."/>
            <person name="Foster B."/>
            <person name="Gaskell J."/>
            <person name="Glotzer D."/>
            <person name="Gorecki P."/>
            <person name="Heitman J."/>
            <person name="Hesse C."/>
            <person name="Hori C."/>
            <person name="Igarashi K."/>
            <person name="Jurgens J.A."/>
            <person name="Kallen N."/>
            <person name="Kersten P."/>
            <person name="Kohler A."/>
            <person name="Kuees U."/>
            <person name="Kumar T.K.A."/>
            <person name="Kuo A."/>
            <person name="LaButti K."/>
            <person name="Larrondo L.F."/>
            <person name="Lindquist E."/>
            <person name="Ling A."/>
            <person name="Lombard V."/>
            <person name="Lucas S."/>
            <person name="Lundell T."/>
            <person name="Martin R."/>
            <person name="McLaughlin D.J."/>
            <person name="Morgenstern I."/>
            <person name="Morin E."/>
            <person name="Murat C."/>
            <person name="Nagy L.G."/>
            <person name="Nolan M."/>
            <person name="Ohm R.A."/>
            <person name="Patyshakuliyeva A."/>
            <person name="Rokas A."/>
            <person name="Ruiz-Duenas F.J."/>
            <person name="Sabat G."/>
            <person name="Salamov A."/>
            <person name="Samejima M."/>
            <person name="Schmutz J."/>
            <person name="Slot J.C."/>
            <person name="St John F."/>
            <person name="Stenlid J."/>
            <person name="Sun H."/>
            <person name="Sun S."/>
            <person name="Syed K."/>
            <person name="Tsang A."/>
            <person name="Wiebenga A."/>
            <person name="Young D."/>
            <person name="Pisabarro A."/>
            <person name="Eastwood D.C."/>
            <person name="Martin F."/>
            <person name="Cullen D."/>
            <person name="Grigoriev I.V."/>
            <person name="Hibbett D.S."/>
        </authorList>
    </citation>
    <scope>NUCLEOTIDE SEQUENCE [LARGE SCALE GENOMIC DNA]</scope>
    <source>
        <strain evidence="2 3">ATCC 11539</strain>
    </source>
</reference>
<feature type="compositionally biased region" description="Basic and acidic residues" evidence="1">
    <location>
        <begin position="586"/>
        <end position="596"/>
    </location>
</feature>
<evidence type="ECO:0000256" key="1">
    <source>
        <dbReference type="SAM" id="MobiDB-lite"/>
    </source>
</evidence>
<feature type="compositionally biased region" description="Basic and acidic residues" evidence="1">
    <location>
        <begin position="312"/>
        <end position="322"/>
    </location>
</feature>
<sequence>MSPPSHSKNASRNRFSFMLQLASSKSGGATLKKKRSTSRRRGNTGSSVGEGQDVETDGELSPGPYEARHFAPPGTSAAASASAISFMGTRSSVKDFNGSTSHVDINLAEAPPLPLLSSSAKELDSREKIKLLKKARKLSKMLSEIAIPSSPPSPSQEERNFGILQSAQRSPLTPTGTDALSSISTVSRTRAATPSLAHAGKAASRSETPCEDFPYTSFASPPPLPSYSSTHLASESVPSAEGDPERQLVHLGRYLKENMPTELVLRSSSPMGGRTTPATSVSARRKSKRRLSLDLSSLIASGQSLVSPTEPEAPRDPPESSKEAAAHVIKRSRSLWATRTLKSKSSVEDMKAGSESFDERDQIYQDLRSTRSGSLLSEKQRALNVKRARKMAQLFGSEPPPALFQITNINASDDAVSQLSPITESNRDSIASTLLSINPTDIIPTTPNSPQTTPRERRRPHSIASIISVLPQAQPSPAPSDSFLNAELTPTNPPRTPSLFSVPAEPGAHPGRRPSSSHSSRHTARSSSESDIILPSSSFRQRRVRAAKLSRFFGVDLQELGPDVGSSKAQVARSGLSRSTSLSAHAEVESRSREALLEPSESETHGSGMEVDVKVVGRPGLFNWGLSQQRNVDAGDVRVKLRQMKAAH</sequence>
<feature type="compositionally biased region" description="Basic residues" evidence="1">
    <location>
        <begin position="31"/>
        <end position="42"/>
    </location>
</feature>
<feature type="region of interest" description="Disordered" evidence="1">
    <location>
        <begin position="471"/>
        <end position="534"/>
    </location>
</feature>
<feature type="region of interest" description="Disordered" evidence="1">
    <location>
        <begin position="144"/>
        <end position="244"/>
    </location>
</feature>
<feature type="region of interest" description="Disordered" evidence="1">
    <location>
        <begin position="563"/>
        <end position="607"/>
    </location>
</feature>
<proteinExistence type="predicted"/>
<keyword evidence="3" id="KW-1185">Reference proteome</keyword>
<evidence type="ECO:0000313" key="2">
    <source>
        <dbReference type="EMBL" id="EPQ60864.1"/>
    </source>
</evidence>
<organism evidence="2 3">
    <name type="scientific">Gloeophyllum trabeum (strain ATCC 11539 / FP-39264 / Madison 617)</name>
    <name type="common">Brown rot fungus</name>
    <dbReference type="NCBI Taxonomy" id="670483"/>
    <lineage>
        <taxon>Eukaryota</taxon>
        <taxon>Fungi</taxon>
        <taxon>Dikarya</taxon>
        <taxon>Basidiomycota</taxon>
        <taxon>Agaricomycotina</taxon>
        <taxon>Agaricomycetes</taxon>
        <taxon>Gloeophyllales</taxon>
        <taxon>Gloeophyllaceae</taxon>
        <taxon>Gloeophyllum</taxon>
    </lineage>
</organism>
<feature type="region of interest" description="Disordered" evidence="1">
    <location>
        <begin position="436"/>
        <end position="459"/>
    </location>
</feature>
<dbReference type="HOGENOM" id="CLU_475793_0_0_1"/>
<feature type="compositionally biased region" description="Polar residues" evidence="1">
    <location>
        <begin position="266"/>
        <end position="282"/>
    </location>
</feature>
<gene>
    <name evidence="2" type="ORF">GLOTRDRAFT_135469</name>
</gene>
<feature type="compositionally biased region" description="Polar residues" evidence="1">
    <location>
        <begin position="1"/>
        <end position="14"/>
    </location>
</feature>
<dbReference type="GeneID" id="19303332"/>
<feature type="region of interest" description="Disordered" evidence="1">
    <location>
        <begin position="1"/>
        <end position="81"/>
    </location>
</feature>